<dbReference type="EMBL" id="KI632217">
    <property type="protein sequence ID" value="EYU21878.1"/>
    <property type="molecule type" value="Genomic_DNA"/>
</dbReference>
<protein>
    <recommendedName>
        <fullName evidence="2">No apical meristem-associated C-terminal domain-containing protein</fullName>
    </recommendedName>
</protein>
<reference evidence="3 4" key="1">
    <citation type="journal article" date="2013" name="Proc. Natl. Acad. Sci. U.S.A.">
        <title>Fine-scale variation in meiotic recombination in Mimulus inferred from population shotgun sequencing.</title>
        <authorList>
            <person name="Hellsten U."/>
            <person name="Wright K.M."/>
            <person name="Jenkins J."/>
            <person name="Shu S."/>
            <person name="Yuan Y."/>
            <person name="Wessler S.R."/>
            <person name="Schmutz J."/>
            <person name="Willis J.H."/>
            <person name="Rokhsar D.S."/>
        </authorList>
    </citation>
    <scope>NUCLEOTIDE SEQUENCE [LARGE SCALE GENOMIC DNA]</scope>
    <source>
        <strain evidence="4">cv. DUN x IM62</strain>
    </source>
</reference>
<sequence length="218" mass="24561">MRVILAAIDKLKGCIQQVEDLNLVDASEQEILFRARSLLIKDANFKKGFRFDHVWPLLKDIEKYGYEINTNGGGGTVFEFEGQNCNNVPSLSKSHSEDKAPSSSQSISPGLSSSSLNENEENLEGAASQKGAKVTRQSDEEGTKLVDAIREENRELAQMLKEDYECRQKATQVEAQNESKKLAMAEYREDNKILLKDLNSITDLNLRELFVNEQKRIC</sequence>
<dbReference type="InterPro" id="IPR029466">
    <property type="entry name" value="NAM-associated_C"/>
</dbReference>
<feature type="compositionally biased region" description="Low complexity" evidence="1">
    <location>
        <begin position="101"/>
        <end position="117"/>
    </location>
</feature>
<dbReference type="Pfam" id="PF14303">
    <property type="entry name" value="NAM-associated"/>
    <property type="match status" value="1"/>
</dbReference>
<accession>A0A022Q3U2</accession>
<proteinExistence type="predicted"/>
<evidence type="ECO:0000256" key="1">
    <source>
        <dbReference type="SAM" id="MobiDB-lite"/>
    </source>
</evidence>
<evidence type="ECO:0000313" key="4">
    <source>
        <dbReference type="Proteomes" id="UP000030748"/>
    </source>
</evidence>
<keyword evidence="4" id="KW-1185">Reference proteome</keyword>
<evidence type="ECO:0000259" key="2">
    <source>
        <dbReference type="Pfam" id="PF14303"/>
    </source>
</evidence>
<evidence type="ECO:0000313" key="3">
    <source>
        <dbReference type="EMBL" id="EYU21878.1"/>
    </source>
</evidence>
<name>A0A022Q3U2_ERYGU</name>
<dbReference type="AlphaFoldDB" id="A0A022Q3U2"/>
<dbReference type="eggNOG" id="ENOG502S1XG">
    <property type="taxonomic scope" value="Eukaryota"/>
</dbReference>
<dbReference type="Proteomes" id="UP000030748">
    <property type="component" value="Unassembled WGS sequence"/>
</dbReference>
<gene>
    <name evidence="3" type="ORF">MIMGU_mgv1a013523mg</name>
</gene>
<organism evidence="3 4">
    <name type="scientific">Erythranthe guttata</name>
    <name type="common">Yellow monkey flower</name>
    <name type="synonym">Mimulus guttatus</name>
    <dbReference type="NCBI Taxonomy" id="4155"/>
    <lineage>
        <taxon>Eukaryota</taxon>
        <taxon>Viridiplantae</taxon>
        <taxon>Streptophyta</taxon>
        <taxon>Embryophyta</taxon>
        <taxon>Tracheophyta</taxon>
        <taxon>Spermatophyta</taxon>
        <taxon>Magnoliopsida</taxon>
        <taxon>eudicotyledons</taxon>
        <taxon>Gunneridae</taxon>
        <taxon>Pentapetalae</taxon>
        <taxon>asterids</taxon>
        <taxon>lamiids</taxon>
        <taxon>Lamiales</taxon>
        <taxon>Phrymaceae</taxon>
        <taxon>Erythranthe</taxon>
    </lineage>
</organism>
<feature type="region of interest" description="Disordered" evidence="1">
    <location>
        <begin position="88"/>
        <end position="144"/>
    </location>
</feature>
<feature type="domain" description="No apical meristem-associated C-terminal" evidence="2">
    <location>
        <begin position="47"/>
        <end position="217"/>
    </location>
</feature>